<dbReference type="GO" id="GO:0006979">
    <property type="term" value="P:response to oxidative stress"/>
    <property type="evidence" value="ECO:0007669"/>
    <property type="project" value="InterPro"/>
</dbReference>
<dbReference type="NCBIfam" id="TIGR03561">
    <property type="entry name" value="organ_hyd_perox"/>
    <property type="match status" value="1"/>
</dbReference>
<dbReference type="PANTHER" id="PTHR33797:SF2">
    <property type="entry name" value="ORGANIC HYDROPEROXIDE RESISTANCE PROTEIN-LIKE"/>
    <property type="match status" value="1"/>
</dbReference>
<accession>A0A4R0H301</accession>
<dbReference type="InterPro" id="IPR019953">
    <property type="entry name" value="OHR"/>
</dbReference>
<comment type="similarity">
    <text evidence="1">Belongs to the OsmC/Ohr family.</text>
</comment>
<dbReference type="Gene3D" id="2.20.25.10">
    <property type="match status" value="1"/>
</dbReference>
<sequence>MTIAVEKVLYTARATANGGRDGKVATDDGKLDVLVVPPAEMGGSGNGTNPEQLFAAGYAACFHSALKVVARKARLDVDGSTVTAEVGIGPINGGAGYGLEVALVVSLPGLDRGAAEDLVAKAHQVCPYSNATRGNIEVDLKVA</sequence>
<evidence type="ECO:0000313" key="3">
    <source>
        <dbReference type="Proteomes" id="UP000292346"/>
    </source>
</evidence>
<dbReference type="SUPFAM" id="SSF82784">
    <property type="entry name" value="OsmC-like"/>
    <property type="match status" value="1"/>
</dbReference>
<dbReference type="InterPro" id="IPR036102">
    <property type="entry name" value="OsmC/Ohrsf"/>
</dbReference>
<dbReference type="InterPro" id="IPR003718">
    <property type="entry name" value="OsmC/Ohr_fam"/>
</dbReference>
<proteinExistence type="inferred from homology"/>
<dbReference type="Gene3D" id="3.30.300.20">
    <property type="match status" value="1"/>
</dbReference>
<dbReference type="RefSeq" id="WP_131340937.1">
    <property type="nucleotide sequence ID" value="NZ_SJJZ01000003.1"/>
</dbReference>
<keyword evidence="3" id="KW-1185">Reference proteome</keyword>
<evidence type="ECO:0000256" key="1">
    <source>
        <dbReference type="ARBA" id="ARBA00007378"/>
    </source>
</evidence>
<dbReference type="InterPro" id="IPR015946">
    <property type="entry name" value="KH_dom-like_a/b"/>
</dbReference>
<dbReference type="OrthoDB" id="9797508at2"/>
<gene>
    <name evidence="2" type="ORF">E0H45_23555</name>
</gene>
<reference evidence="2 3" key="1">
    <citation type="submission" date="2019-02" db="EMBL/GenBank/DDBJ databases">
        <title>Kribbella capetownensis sp. nov. and Kribbella speibonae sp. nov., isolated from soil.</title>
        <authorList>
            <person name="Curtis S.M."/>
            <person name="Norton I."/>
            <person name="Everest G.J."/>
            <person name="Meyers P.R."/>
        </authorList>
    </citation>
    <scope>NUCLEOTIDE SEQUENCE [LARGE SCALE GENOMIC DNA]</scope>
    <source>
        <strain evidence="2 3">KCTC 29219</strain>
    </source>
</reference>
<comment type="caution">
    <text evidence="2">The sequence shown here is derived from an EMBL/GenBank/DDBJ whole genome shotgun (WGS) entry which is preliminary data.</text>
</comment>
<organism evidence="2 3">
    <name type="scientific">Kribbella soli</name>
    <dbReference type="NCBI Taxonomy" id="1124743"/>
    <lineage>
        <taxon>Bacteria</taxon>
        <taxon>Bacillati</taxon>
        <taxon>Actinomycetota</taxon>
        <taxon>Actinomycetes</taxon>
        <taxon>Propionibacteriales</taxon>
        <taxon>Kribbellaceae</taxon>
        <taxon>Kribbella</taxon>
    </lineage>
</organism>
<evidence type="ECO:0000313" key="2">
    <source>
        <dbReference type="EMBL" id="TCC05045.1"/>
    </source>
</evidence>
<dbReference type="Pfam" id="PF02566">
    <property type="entry name" value="OsmC"/>
    <property type="match status" value="1"/>
</dbReference>
<dbReference type="PANTHER" id="PTHR33797">
    <property type="entry name" value="ORGANIC HYDROPEROXIDE RESISTANCE PROTEIN-LIKE"/>
    <property type="match status" value="1"/>
</dbReference>
<dbReference type="Proteomes" id="UP000292346">
    <property type="component" value="Unassembled WGS sequence"/>
</dbReference>
<name>A0A4R0H301_9ACTN</name>
<dbReference type="AlphaFoldDB" id="A0A4R0H301"/>
<protein>
    <submittedName>
        <fullName evidence="2">Organic hydroperoxide resistance protein</fullName>
    </submittedName>
</protein>
<dbReference type="EMBL" id="SJJZ01000003">
    <property type="protein sequence ID" value="TCC05045.1"/>
    <property type="molecule type" value="Genomic_DNA"/>
</dbReference>